<feature type="domain" description="DUF1707" evidence="1">
    <location>
        <begin position="20"/>
        <end position="70"/>
    </location>
</feature>
<dbReference type="RefSeq" id="WP_369184689.1">
    <property type="nucleotide sequence ID" value="NZ_CP163445.1"/>
</dbReference>
<dbReference type="AlphaFoldDB" id="A0AB39TSY8"/>
<evidence type="ECO:0000259" key="1">
    <source>
        <dbReference type="Pfam" id="PF08044"/>
    </source>
</evidence>
<evidence type="ECO:0000313" key="3">
    <source>
        <dbReference type="EMBL" id="XDQ82275.1"/>
    </source>
</evidence>
<dbReference type="Pfam" id="PF08044">
    <property type="entry name" value="DUF1707"/>
    <property type="match status" value="1"/>
</dbReference>
<dbReference type="InterPro" id="IPR012551">
    <property type="entry name" value="DUF1707_SHOCT-like"/>
</dbReference>
<dbReference type="PANTHER" id="PTHR40763">
    <property type="entry name" value="MEMBRANE PROTEIN-RELATED"/>
    <property type="match status" value="1"/>
</dbReference>
<name>A0AB39TSY8_9ACTN</name>
<proteinExistence type="predicted"/>
<reference evidence="3" key="1">
    <citation type="submission" date="2024-07" db="EMBL/GenBank/DDBJ databases">
        <authorList>
            <person name="Yu S.T."/>
        </authorList>
    </citation>
    <scope>NUCLEOTIDE SEQUENCE</scope>
    <source>
        <strain evidence="3">Y1</strain>
    </source>
</reference>
<dbReference type="InterPro" id="IPR024425">
    <property type="entry name" value="LiaF-like_C"/>
</dbReference>
<gene>
    <name evidence="3" type="ORF">AB2U05_29255</name>
</gene>
<feature type="domain" description="Cell wall-active antibiotics response LiaF-like C-terminal" evidence="2">
    <location>
        <begin position="95"/>
        <end position="164"/>
    </location>
</feature>
<dbReference type="EMBL" id="CP163445">
    <property type="protein sequence ID" value="XDQ82275.1"/>
    <property type="molecule type" value="Genomic_DNA"/>
</dbReference>
<sequence>MSDEQLPIVRTAPQAAPEARAGDLDREAVADRLRIAAGEGRIDLAELEERLELAFAARTYRQLDVLVADLGPRSAPVGADDEPLVLRTRMRHILQKGVWEVPRRIVAETGMGLIVLDFTSAVCPHREVTVEVTCGAGQVKLVVPQGWGVRIDRSSTNTGQIVSKARTEAEPGSPLVTLIGHPRSGYVRIKQARRG</sequence>
<accession>A0AB39TSY8</accession>
<dbReference type="Pfam" id="PF09922">
    <property type="entry name" value="LiaF-like_C"/>
    <property type="match status" value="1"/>
</dbReference>
<dbReference type="PANTHER" id="PTHR40763:SF5">
    <property type="entry name" value="MEMBRANE PROTEIN"/>
    <property type="match status" value="1"/>
</dbReference>
<protein>
    <submittedName>
        <fullName evidence="3">DUF1707 domain-containing protein</fullName>
    </submittedName>
</protein>
<evidence type="ECO:0000259" key="2">
    <source>
        <dbReference type="Pfam" id="PF09922"/>
    </source>
</evidence>
<organism evidence="3">
    <name type="scientific">Streptomyces sp. Y1</name>
    <dbReference type="NCBI Taxonomy" id="3238634"/>
    <lineage>
        <taxon>Bacteria</taxon>
        <taxon>Bacillati</taxon>
        <taxon>Actinomycetota</taxon>
        <taxon>Actinomycetes</taxon>
        <taxon>Kitasatosporales</taxon>
        <taxon>Streptomycetaceae</taxon>
        <taxon>Streptomyces</taxon>
    </lineage>
</organism>